<gene>
    <name evidence="1" type="ordered locus">STHERM_c04390</name>
</gene>
<protein>
    <recommendedName>
        <fullName evidence="3">Acid phosphatase/vanadium-dependent haloperoxidase related protein</fullName>
    </recommendedName>
</protein>
<accession>E0RPU7</accession>
<dbReference type="HOGENOM" id="CLU_073969_1_1_12"/>
<dbReference type="RefSeq" id="WP_013313252.1">
    <property type="nucleotide sequence ID" value="NC_014484.1"/>
</dbReference>
<dbReference type="eggNOG" id="COG1963">
    <property type="taxonomic scope" value="Bacteria"/>
</dbReference>
<reference key="1">
    <citation type="submission" date="2009-08" db="EMBL/GenBank/DDBJ databases">
        <title>The genome sequence of Spirochaeta thermophila DSM6192.</title>
        <authorList>
            <person name="Angelov A."/>
            <person name="Mientus M."/>
            <person name="Wittenberg S."/>
            <person name="Lehmann R."/>
            <person name="Liesegang H."/>
            <person name="Daniel R."/>
            <person name="Liebl W."/>
        </authorList>
    </citation>
    <scope>NUCLEOTIDE SEQUENCE</scope>
    <source>
        <strain>DSM 6192</strain>
    </source>
</reference>
<dbReference type="KEGG" id="sta:STHERM_c04390"/>
<dbReference type="EMBL" id="CP001698">
    <property type="protein sequence ID" value="ADN01411.1"/>
    <property type="molecule type" value="Genomic_DNA"/>
</dbReference>
<proteinExistence type="predicted"/>
<reference evidence="1 2" key="2">
    <citation type="journal article" date="2010" name="J. Bacteriol.">
        <title>Genome sequence of the polysaccharide-degrading, thermophilic anaerobe Spirochaeta thermophila DSM 6192.</title>
        <authorList>
            <person name="Angelov A."/>
            <person name="Liebl S."/>
            <person name="Ballschmiter M."/>
            <person name="Bomeke M."/>
            <person name="Lehmann R."/>
            <person name="Liesegang H."/>
            <person name="Daniel R."/>
            <person name="Liebl W."/>
        </authorList>
    </citation>
    <scope>NUCLEOTIDE SEQUENCE [LARGE SCALE GENOMIC DNA]</scope>
    <source>
        <strain evidence="2">ATCC 49972 / DSM 6192 / RI 19.B1</strain>
    </source>
</reference>
<sequence>MGNGLVRVLSHPVFLSGFLSWFCAQVIKLLVEALKRRRRLASPLLPVVLWKTGGMPSSHSALVTALATSIGFHDGADSSLFFLSVFYAAIIIRDAVGVRKAAGQQAQVLNRLGEGVQERLGVEFTPVKEVTHGHTFPEVGVGMVLGFSIALVVSLLS</sequence>
<dbReference type="PANTHER" id="PTHR31446">
    <property type="entry name" value="ACID PHOSPHATASE/VANADIUM-DEPENDENT HALOPEROXIDASE-RELATED PROTEIN"/>
    <property type="match status" value="1"/>
</dbReference>
<dbReference type="Proteomes" id="UP000001296">
    <property type="component" value="Chromosome"/>
</dbReference>
<dbReference type="InterPro" id="IPR003832">
    <property type="entry name" value="DUF212"/>
</dbReference>
<evidence type="ECO:0008006" key="3">
    <source>
        <dbReference type="Google" id="ProtNLM"/>
    </source>
</evidence>
<dbReference type="PaxDb" id="665571-STHERM_c04390"/>
<dbReference type="PANTHER" id="PTHR31446:SF29">
    <property type="entry name" value="ACID PHOSPHATASE_VANADIUM-DEPENDENT HALOPEROXIDASE-RELATED PROTEIN"/>
    <property type="match status" value="1"/>
</dbReference>
<dbReference type="Pfam" id="PF02681">
    <property type="entry name" value="DUF212"/>
    <property type="match status" value="1"/>
</dbReference>
<dbReference type="AlphaFoldDB" id="E0RPU7"/>
<evidence type="ECO:0000313" key="1">
    <source>
        <dbReference type="EMBL" id="ADN01411.1"/>
    </source>
</evidence>
<organism evidence="1 2">
    <name type="scientific">Winmispira thermophila (strain ATCC 49972 / DSM 6192 / RI 19.B1)</name>
    <name type="common">Spirochaeta thermophila</name>
    <dbReference type="NCBI Taxonomy" id="665571"/>
    <lineage>
        <taxon>Bacteria</taxon>
        <taxon>Pseudomonadati</taxon>
        <taxon>Spirochaetota</taxon>
        <taxon>Spirochaetia</taxon>
        <taxon>Winmispirales</taxon>
        <taxon>Winmispiraceae</taxon>
        <taxon>Winmispira</taxon>
    </lineage>
</organism>
<name>E0RPU7_WINT6</name>
<evidence type="ECO:0000313" key="2">
    <source>
        <dbReference type="Proteomes" id="UP000001296"/>
    </source>
</evidence>